<dbReference type="EMBL" id="VJMH01006870">
    <property type="protein sequence ID" value="KAF0687728.1"/>
    <property type="molecule type" value="Genomic_DNA"/>
</dbReference>
<organism evidence="2">
    <name type="scientific">Aphanomyces stellatus</name>
    <dbReference type="NCBI Taxonomy" id="120398"/>
    <lineage>
        <taxon>Eukaryota</taxon>
        <taxon>Sar</taxon>
        <taxon>Stramenopiles</taxon>
        <taxon>Oomycota</taxon>
        <taxon>Saprolegniomycetes</taxon>
        <taxon>Saprolegniales</taxon>
        <taxon>Verrucalvaceae</taxon>
        <taxon>Aphanomyces</taxon>
    </lineage>
</organism>
<evidence type="ECO:0000313" key="2">
    <source>
        <dbReference type="EMBL" id="KAF0687728.1"/>
    </source>
</evidence>
<name>A0A6A4XXY9_9STRA</name>
<feature type="repeat" description="TPR" evidence="1">
    <location>
        <begin position="13"/>
        <end position="46"/>
    </location>
</feature>
<feature type="non-terminal residue" evidence="2">
    <location>
        <position position="1"/>
    </location>
</feature>
<comment type="caution">
    <text evidence="2">The sequence shown here is derived from an EMBL/GenBank/DDBJ whole genome shotgun (WGS) entry which is preliminary data.</text>
</comment>
<protein>
    <submittedName>
        <fullName evidence="2">Uncharacterized protein</fullName>
    </submittedName>
</protein>
<dbReference type="PROSITE" id="PS50005">
    <property type="entry name" value="TPR"/>
    <property type="match status" value="1"/>
</dbReference>
<dbReference type="Gene3D" id="1.25.40.10">
    <property type="entry name" value="Tetratricopeptide repeat domain"/>
    <property type="match status" value="1"/>
</dbReference>
<accession>A0A6A4XXY9</accession>
<dbReference type="InterPro" id="IPR019734">
    <property type="entry name" value="TPR_rpt"/>
</dbReference>
<dbReference type="SUPFAM" id="SSF48452">
    <property type="entry name" value="TPR-like"/>
    <property type="match status" value="1"/>
</dbReference>
<proteinExistence type="predicted"/>
<evidence type="ECO:0000256" key="1">
    <source>
        <dbReference type="PROSITE-ProRule" id="PRU00339"/>
    </source>
</evidence>
<dbReference type="OrthoDB" id="73574at2759"/>
<reference evidence="2" key="1">
    <citation type="submission" date="2019-06" db="EMBL/GenBank/DDBJ databases">
        <title>Genomics analysis of Aphanomyces spp. identifies a new class of oomycete effector associated with host adaptation.</title>
        <authorList>
            <person name="Gaulin E."/>
        </authorList>
    </citation>
    <scope>NUCLEOTIDE SEQUENCE</scope>
    <source>
        <strain evidence="2">CBS 578.67</strain>
    </source>
</reference>
<dbReference type="InterPro" id="IPR011990">
    <property type="entry name" value="TPR-like_helical_dom_sf"/>
</dbReference>
<keyword evidence="1" id="KW-0802">TPR repeat</keyword>
<dbReference type="AlphaFoldDB" id="A0A6A4XXY9"/>
<gene>
    <name evidence="2" type="ORF">As57867_020485</name>
</gene>
<sequence>YFAQAVALDDLQSDAFMEYASFLFREKRPMEAERMYQQALVLAPENPTLVYNLSKVLLFNMESPSYDINRSARDNGQLEQLFQALVRLAPLQTELVSDVASHMAKNLCCAPSDVYDKAFQVAAIAARVSVRDLCRIAKGLFHEDVEQNAVKAETCYKRAIFLDKADVDVVATYSKFLLRVKRDRKAADGLVRKAIASIDGAVVRSGLPAEDVVAKRAKLVALLR</sequence>